<keyword evidence="1 2" id="KW-0862">Zinc</keyword>
<evidence type="ECO:0000259" key="3">
    <source>
        <dbReference type="PROSITE" id="PS51864"/>
    </source>
</evidence>
<comment type="caution">
    <text evidence="4">The sequence shown here is derived from an EMBL/GenBank/DDBJ whole genome shotgun (WGS) entry which is preliminary data.</text>
</comment>
<dbReference type="GO" id="GO:0006508">
    <property type="term" value="P:proteolysis"/>
    <property type="evidence" value="ECO:0007669"/>
    <property type="project" value="UniProtKB-KW"/>
</dbReference>
<dbReference type="AlphaFoldDB" id="A0A8J2WHS0"/>
<evidence type="ECO:0000313" key="4">
    <source>
        <dbReference type="EMBL" id="CAH0107692.1"/>
    </source>
</evidence>
<name>A0A8J2WHS0_9CRUS</name>
<dbReference type="PANTHER" id="PTHR10127">
    <property type="entry name" value="DISCOIDIN, CUB, EGF, LAMININ , AND ZINC METALLOPROTEASE DOMAIN CONTAINING"/>
    <property type="match status" value="1"/>
</dbReference>
<keyword evidence="5" id="KW-1185">Reference proteome</keyword>
<evidence type="ECO:0000256" key="2">
    <source>
        <dbReference type="RuleBase" id="RU361183"/>
    </source>
</evidence>
<comment type="cofactor">
    <cofactor evidence="1 2">
        <name>Zn(2+)</name>
        <dbReference type="ChEBI" id="CHEBI:29105"/>
    </cofactor>
    <text evidence="1 2">Binds 1 zinc ion per subunit.</text>
</comment>
<comment type="caution">
    <text evidence="1">Lacks conserved residue(s) required for the propagation of feature annotation.</text>
</comment>
<feature type="signal peptide" evidence="2">
    <location>
        <begin position="1"/>
        <end position="24"/>
    </location>
</feature>
<keyword evidence="1 2" id="KW-0482">Metalloprotease</keyword>
<reference evidence="4" key="1">
    <citation type="submission" date="2021-11" db="EMBL/GenBank/DDBJ databases">
        <authorList>
            <person name="Schell T."/>
        </authorList>
    </citation>
    <scope>NUCLEOTIDE SEQUENCE</scope>
    <source>
        <strain evidence="4">M5</strain>
    </source>
</reference>
<keyword evidence="2" id="KW-0732">Signal</keyword>
<proteinExistence type="predicted"/>
<dbReference type="OrthoDB" id="291007at2759"/>
<keyword evidence="1 2" id="KW-0645">Protease</keyword>
<protein>
    <recommendedName>
        <fullName evidence="2">Metalloendopeptidase</fullName>
        <ecNumber evidence="2">3.4.24.-</ecNumber>
    </recommendedName>
</protein>
<dbReference type="PROSITE" id="PS51864">
    <property type="entry name" value="ASTACIN"/>
    <property type="match status" value="1"/>
</dbReference>
<evidence type="ECO:0000313" key="5">
    <source>
        <dbReference type="Proteomes" id="UP000789390"/>
    </source>
</evidence>
<evidence type="ECO:0000256" key="1">
    <source>
        <dbReference type="PROSITE-ProRule" id="PRU01211"/>
    </source>
</evidence>
<dbReference type="InterPro" id="IPR024079">
    <property type="entry name" value="MetalloPept_cat_dom_sf"/>
</dbReference>
<dbReference type="PRINTS" id="PR00480">
    <property type="entry name" value="ASTACIN"/>
</dbReference>
<accession>A0A8J2WHS0</accession>
<gene>
    <name evidence="4" type="ORF">DGAL_LOCUS11017</name>
</gene>
<dbReference type="SMART" id="SM00235">
    <property type="entry name" value="ZnMc"/>
    <property type="match status" value="1"/>
</dbReference>
<organism evidence="4 5">
    <name type="scientific">Daphnia galeata</name>
    <dbReference type="NCBI Taxonomy" id="27404"/>
    <lineage>
        <taxon>Eukaryota</taxon>
        <taxon>Metazoa</taxon>
        <taxon>Ecdysozoa</taxon>
        <taxon>Arthropoda</taxon>
        <taxon>Crustacea</taxon>
        <taxon>Branchiopoda</taxon>
        <taxon>Diplostraca</taxon>
        <taxon>Cladocera</taxon>
        <taxon>Anomopoda</taxon>
        <taxon>Daphniidae</taxon>
        <taxon>Daphnia</taxon>
    </lineage>
</organism>
<dbReference type="GO" id="GO:0008270">
    <property type="term" value="F:zinc ion binding"/>
    <property type="evidence" value="ECO:0007669"/>
    <property type="project" value="UniProtKB-UniRule"/>
</dbReference>
<feature type="binding site" evidence="1">
    <location>
        <position position="195"/>
    </location>
    <ligand>
        <name>Zn(2+)</name>
        <dbReference type="ChEBI" id="CHEBI:29105"/>
        <note>catalytic</note>
    </ligand>
</feature>
<dbReference type="InterPro" id="IPR006026">
    <property type="entry name" value="Peptidase_Metallo"/>
</dbReference>
<feature type="binding site" evidence="1">
    <location>
        <position position="191"/>
    </location>
    <ligand>
        <name>Zn(2+)</name>
        <dbReference type="ChEBI" id="CHEBI:29105"/>
        <note>catalytic</note>
    </ligand>
</feature>
<keyword evidence="1 2" id="KW-0378">Hydrolase</keyword>
<dbReference type="Pfam" id="PF01400">
    <property type="entry name" value="Astacin"/>
    <property type="match status" value="1"/>
</dbReference>
<keyword evidence="1 2" id="KW-0479">Metal-binding</keyword>
<dbReference type="InterPro" id="IPR001506">
    <property type="entry name" value="Peptidase_M12A"/>
</dbReference>
<feature type="domain" description="Peptidase M12A" evidence="3">
    <location>
        <begin position="96"/>
        <end position="230"/>
    </location>
</feature>
<dbReference type="GO" id="GO:0004222">
    <property type="term" value="F:metalloendopeptidase activity"/>
    <property type="evidence" value="ECO:0007669"/>
    <property type="project" value="UniProtKB-UniRule"/>
</dbReference>
<feature type="active site" evidence="1">
    <location>
        <position position="192"/>
    </location>
</feature>
<dbReference type="SUPFAM" id="SSF55486">
    <property type="entry name" value="Metalloproteases ('zincins'), catalytic domain"/>
    <property type="match status" value="1"/>
</dbReference>
<feature type="chain" id="PRO_5035341142" description="Metalloendopeptidase" evidence="2">
    <location>
        <begin position="25"/>
        <end position="230"/>
    </location>
</feature>
<dbReference type="PANTHER" id="PTHR10127:SF883">
    <property type="entry name" value="ZINC METALLOPROTEINASE NAS-8"/>
    <property type="match status" value="1"/>
</dbReference>
<sequence>MAFQMFKILSVALLSFYWVELIIGTPTGLLRTPTNFEEREDNLENGDPLTEEELTVNLFSNKAENLLETEKSDLLPWDEQDPELEEGDILPSSDKNALVDVNKHWPNAQVPYVISSNFNSTERSVIGYAMSVYHKNTCIRFIPRKLQANFISIRKFSTGCSSSVGMVGRGVQYVNLNESCISRSRPGTVMHELMHALGFGHEQARPDRDDYVTIALVIRRMKSKFVCVPN</sequence>
<dbReference type="EC" id="3.4.24.-" evidence="2"/>
<dbReference type="Proteomes" id="UP000789390">
    <property type="component" value="Unassembled WGS sequence"/>
</dbReference>
<dbReference type="EMBL" id="CAKKLH010000278">
    <property type="protein sequence ID" value="CAH0107692.1"/>
    <property type="molecule type" value="Genomic_DNA"/>
</dbReference>
<dbReference type="Gene3D" id="3.40.390.10">
    <property type="entry name" value="Collagenase (Catalytic Domain)"/>
    <property type="match status" value="1"/>
</dbReference>
<feature type="binding site" evidence="1">
    <location>
        <position position="201"/>
    </location>
    <ligand>
        <name>Zn(2+)</name>
        <dbReference type="ChEBI" id="CHEBI:29105"/>
        <note>catalytic</note>
    </ligand>
</feature>